<dbReference type="InterPro" id="IPR012902">
    <property type="entry name" value="N_methyl_site"/>
</dbReference>
<evidence type="ECO:0000256" key="7">
    <source>
        <dbReference type="ARBA" id="ARBA00022692"/>
    </source>
</evidence>
<feature type="region of interest" description="Disordered" evidence="10">
    <location>
        <begin position="138"/>
        <end position="157"/>
    </location>
</feature>
<dbReference type="PANTHER" id="PTHR30093:SF44">
    <property type="entry name" value="TYPE II SECRETION SYSTEM CORE PROTEIN G"/>
    <property type="match status" value="1"/>
</dbReference>
<evidence type="ECO:0000256" key="9">
    <source>
        <dbReference type="ARBA" id="ARBA00023136"/>
    </source>
</evidence>
<keyword evidence="8 11" id="KW-1133">Transmembrane helix</keyword>
<evidence type="ECO:0000259" key="12">
    <source>
        <dbReference type="Pfam" id="PF08334"/>
    </source>
</evidence>
<evidence type="ECO:0000256" key="6">
    <source>
        <dbReference type="ARBA" id="ARBA00022519"/>
    </source>
</evidence>
<evidence type="ECO:0000256" key="4">
    <source>
        <dbReference type="ARBA" id="ARBA00022475"/>
    </source>
</evidence>
<dbReference type="Proteomes" id="UP001431776">
    <property type="component" value="Unassembled WGS sequence"/>
</dbReference>
<dbReference type="PROSITE" id="PS00409">
    <property type="entry name" value="PROKAR_NTER_METHYL"/>
    <property type="match status" value="1"/>
</dbReference>
<evidence type="ECO:0000256" key="5">
    <source>
        <dbReference type="ARBA" id="ARBA00022481"/>
    </source>
</evidence>
<reference evidence="13" key="1">
    <citation type="submission" date="2023-05" db="EMBL/GenBank/DDBJ databases">
        <title>Anaerotaeda fermentans gen. nov., sp. nov., a novel anaerobic planctomycete of the new family within the order Sedimentisphaerales isolated from Taman Peninsula, Russia.</title>
        <authorList>
            <person name="Khomyakova M.A."/>
            <person name="Merkel A.Y."/>
            <person name="Slobodkin A.I."/>
        </authorList>
    </citation>
    <scope>NUCLEOTIDE SEQUENCE</scope>
    <source>
        <strain evidence="13">M17dextr</strain>
    </source>
</reference>
<accession>A0AAW6U699</accession>
<organism evidence="13 14">
    <name type="scientific">Anaerobaca lacustris</name>
    <dbReference type="NCBI Taxonomy" id="3044600"/>
    <lineage>
        <taxon>Bacteria</taxon>
        <taxon>Pseudomonadati</taxon>
        <taxon>Planctomycetota</taxon>
        <taxon>Phycisphaerae</taxon>
        <taxon>Sedimentisphaerales</taxon>
        <taxon>Anaerobacaceae</taxon>
        <taxon>Anaerobaca</taxon>
    </lineage>
</organism>
<dbReference type="Gene3D" id="3.30.700.10">
    <property type="entry name" value="Glycoprotein, Type 4 Pilin"/>
    <property type="match status" value="1"/>
</dbReference>
<evidence type="ECO:0000256" key="11">
    <source>
        <dbReference type="SAM" id="Phobius"/>
    </source>
</evidence>
<dbReference type="PANTHER" id="PTHR30093">
    <property type="entry name" value="GENERAL SECRETION PATHWAY PROTEIN G"/>
    <property type="match status" value="1"/>
</dbReference>
<evidence type="ECO:0000256" key="1">
    <source>
        <dbReference type="ARBA" id="ARBA00004377"/>
    </source>
</evidence>
<keyword evidence="4" id="KW-1003">Cell membrane</keyword>
<comment type="subcellular location">
    <subcellularLocation>
        <location evidence="1">Cell inner membrane</location>
        <topology evidence="1">Single-pass membrane protein</topology>
    </subcellularLocation>
</comment>
<dbReference type="RefSeq" id="WP_349246099.1">
    <property type="nucleotide sequence ID" value="NZ_JASCXX010000023.1"/>
</dbReference>
<sequence>MKSQPYNTNECASRRQRTMGPRGFTLIELMLVLVILATLSAIVLPKLTGRSREAKITAAGTQIAQIEVALDAFEIDLGRYPTTSEGLLALTKKPTTDSDGWTQPYLRRDVPKDPWGNDYQYRYPGTYNQEGYDLYSFGPDGKMGGDDDITNWSKDRR</sequence>
<dbReference type="NCBIfam" id="TIGR02532">
    <property type="entry name" value="IV_pilin_GFxxxE"/>
    <property type="match status" value="1"/>
</dbReference>
<dbReference type="InterPro" id="IPR000983">
    <property type="entry name" value="Bac_GSPG_pilin"/>
</dbReference>
<dbReference type="GO" id="GO:0005886">
    <property type="term" value="C:plasma membrane"/>
    <property type="evidence" value="ECO:0007669"/>
    <property type="project" value="UniProtKB-SubCell"/>
</dbReference>
<evidence type="ECO:0000256" key="3">
    <source>
        <dbReference type="ARBA" id="ARBA00020042"/>
    </source>
</evidence>
<name>A0AAW6U699_9BACT</name>
<dbReference type="Pfam" id="PF07963">
    <property type="entry name" value="N_methyl"/>
    <property type="match status" value="1"/>
</dbReference>
<dbReference type="InterPro" id="IPR013545">
    <property type="entry name" value="T2SS_protein-GspG_C"/>
</dbReference>
<dbReference type="InterPro" id="IPR045584">
    <property type="entry name" value="Pilin-like"/>
</dbReference>
<keyword evidence="9 11" id="KW-0472">Membrane</keyword>
<feature type="transmembrane region" description="Helical" evidence="11">
    <location>
        <begin position="23"/>
        <end position="44"/>
    </location>
</feature>
<evidence type="ECO:0000313" key="14">
    <source>
        <dbReference type="Proteomes" id="UP001431776"/>
    </source>
</evidence>
<evidence type="ECO:0000313" key="13">
    <source>
        <dbReference type="EMBL" id="MDI6450688.1"/>
    </source>
</evidence>
<proteinExistence type="inferred from homology"/>
<dbReference type="SUPFAM" id="SSF54523">
    <property type="entry name" value="Pili subunits"/>
    <property type="match status" value="1"/>
</dbReference>
<dbReference type="GO" id="GO:0015627">
    <property type="term" value="C:type II protein secretion system complex"/>
    <property type="evidence" value="ECO:0007669"/>
    <property type="project" value="InterPro"/>
</dbReference>
<dbReference type="AlphaFoldDB" id="A0AAW6U699"/>
<feature type="domain" description="Type II secretion system protein GspG C-terminal" evidence="12">
    <location>
        <begin position="47"/>
        <end position="152"/>
    </location>
</feature>
<protein>
    <recommendedName>
        <fullName evidence="3">Type II secretion system core protein G</fullName>
    </recommendedName>
</protein>
<dbReference type="EMBL" id="JASCXX010000023">
    <property type="protein sequence ID" value="MDI6450688.1"/>
    <property type="molecule type" value="Genomic_DNA"/>
</dbReference>
<keyword evidence="6" id="KW-0997">Cell inner membrane</keyword>
<comment type="caution">
    <text evidence="13">The sequence shown here is derived from an EMBL/GenBank/DDBJ whole genome shotgun (WGS) entry which is preliminary data.</text>
</comment>
<evidence type="ECO:0000256" key="2">
    <source>
        <dbReference type="ARBA" id="ARBA00009984"/>
    </source>
</evidence>
<keyword evidence="7 11" id="KW-0812">Transmembrane</keyword>
<evidence type="ECO:0000256" key="8">
    <source>
        <dbReference type="ARBA" id="ARBA00022989"/>
    </source>
</evidence>
<comment type="similarity">
    <text evidence="2">Belongs to the GSP G family.</text>
</comment>
<gene>
    <name evidence="13" type="primary">gspG</name>
    <name evidence="13" type="ORF">QJ522_16640</name>
</gene>
<dbReference type="Pfam" id="PF08334">
    <property type="entry name" value="T2SSG"/>
    <property type="match status" value="1"/>
</dbReference>
<dbReference type="InterPro" id="IPR010054">
    <property type="entry name" value="Type2_sec_GspG"/>
</dbReference>
<keyword evidence="14" id="KW-1185">Reference proteome</keyword>
<dbReference type="PRINTS" id="PR00813">
    <property type="entry name" value="BCTERIALGSPG"/>
</dbReference>
<evidence type="ECO:0000256" key="10">
    <source>
        <dbReference type="SAM" id="MobiDB-lite"/>
    </source>
</evidence>
<keyword evidence="5" id="KW-0488">Methylation</keyword>
<dbReference type="GO" id="GO:0015628">
    <property type="term" value="P:protein secretion by the type II secretion system"/>
    <property type="evidence" value="ECO:0007669"/>
    <property type="project" value="InterPro"/>
</dbReference>
<dbReference type="NCBIfam" id="TIGR01710">
    <property type="entry name" value="typeII_sec_gspG"/>
    <property type="match status" value="1"/>
</dbReference>